<dbReference type="InterPro" id="IPR043502">
    <property type="entry name" value="DNA/RNA_pol_sf"/>
</dbReference>
<dbReference type="Proteomes" id="UP001168821">
    <property type="component" value="Unassembled WGS sequence"/>
</dbReference>
<protein>
    <recommendedName>
        <fullName evidence="1">Reverse transcriptase domain-containing protein</fullName>
    </recommendedName>
</protein>
<gene>
    <name evidence="2" type="ORF">Zmor_024612</name>
</gene>
<proteinExistence type="predicted"/>
<dbReference type="SUPFAM" id="SSF56219">
    <property type="entry name" value="DNase I-like"/>
    <property type="match status" value="1"/>
</dbReference>
<dbReference type="PROSITE" id="PS50878">
    <property type="entry name" value="RT_POL"/>
    <property type="match status" value="1"/>
</dbReference>
<dbReference type="GO" id="GO:0003824">
    <property type="term" value="F:catalytic activity"/>
    <property type="evidence" value="ECO:0007669"/>
    <property type="project" value="InterPro"/>
</dbReference>
<dbReference type="Pfam" id="PF14529">
    <property type="entry name" value="Exo_endo_phos_2"/>
    <property type="match status" value="1"/>
</dbReference>
<dbReference type="PANTHER" id="PTHR47510:SF3">
    <property type="entry name" value="ENDO_EXONUCLEASE_PHOSPHATASE DOMAIN-CONTAINING PROTEIN"/>
    <property type="match status" value="1"/>
</dbReference>
<organism evidence="2 3">
    <name type="scientific">Zophobas morio</name>
    <dbReference type="NCBI Taxonomy" id="2755281"/>
    <lineage>
        <taxon>Eukaryota</taxon>
        <taxon>Metazoa</taxon>
        <taxon>Ecdysozoa</taxon>
        <taxon>Arthropoda</taxon>
        <taxon>Hexapoda</taxon>
        <taxon>Insecta</taxon>
        <taxon>Pterygota</taxon>
        <taxon>Neoptera</taxon>
        <taxon>Endopterygota</taxon>
        <taxon>Coleoptera</taxon>
        <taxon>Polyphaga</taxon>
        <taxon>Cucujiformia</taxon>
        <taxon>Tenebrionidae</taxon>
        <taxon>Zophobas</taxon>
    </lineage>
</organism>
<accession>A0AA38HZ86</accession>
<dbReference type="AlphaFoldDB" id="A0AA38HZ86"/>
<dbReference type="Pfam" id="PF00078">
    <property type="entry name" value="RVT_1"/>
    <property type="match status" value="1"/>
</dbReference>
<reference evidence="2" key="1">
    <citation type="journal article" date="2023" name="G3 (Bethesda)">
        <title>Whole genome assemblies of Zophobas morio and Tenebrio molitor.</title>
        <authorList>
            <person name="Kaur S."/>
            <person name="Stinson S.A."/>
            <person name="diCenzo G.C."/>
        </authorList>
    </citation>
    <scope>NUCLEOTIDE SEQUENCE</scope>
    <source>
        <strain evidence="2">QUZm001</strain>
    </source>
</reference>
<comment type="caution">
    <text evidence="2">The sequence shown here is derived from an EMBL/GenBank/DDBJ whole genome shotgun (WGS) entry which is preliminary data.</text>
</comment>
<dbReference type="EMBL" id="JALNTZ010000007">
    <property type="protein sequence ID" value="KAJ3647065.1"/>
    <property type="molecule type" value="Genomic_DNA"/>
</dbReference>
<dbReference type="PRINTS" id="PR01345">
    <property type="entry name" value="CERVTRCPTASE"/>
</dbReference>
<dbReference type="PANTHER" id="PTHR47510">
    <property type="entry name" value="REVERSE TRANSCRIPTASE DOMAIN-CONTAINING PROTEIN"/>
    <property type="match status" value="1"/>
</dbReference>
<feature type="domain" description="Reverse transcriptase" evidence="1">
    <location>
        <begin position="462"/>
        <end position="717"/>
    </location>
</feature>
<dbReference type="CDD" id="cd01650">
    <property type="entry name" value="RT_nLTR_like"/>
    <property type="match status" value="1"/>
</dbReference>
<name>A0AA38HZ86_9CUCU</name>
<keyword evidence="3" id="KW-1185">Reference proteome</keyword>
<dbReference type="GO" id="GO:0071897">
    <property type="term" value="P:DNA biosynthetic process"/>
    <property type="evidence" value="ECO:0007669"/>
    <property type="project" value="UniProtKB-ARBA"/>
</dbReference>
<evidence type="ECO:0000313" key="3">
    <source>
        <dbReference type="Proteomes" id="UP001168821"/>
    </source>
</evidence>
<dbReference type="InterPro" id="IPR036691">
    <property type="entry name" value="Endo/exonu/phosph_ase_sf"/>
</dbReference>
<sequence>MAKYNDLNAFVQEDKPSIIILTETWLSASVPDGIIALDGYTIYRSDRNRSKGGGVCIYLADQIFSEFHIKDIGTDLGGVESLFLELTTNTTSFVLGCIYRPSSTSIDNDRTLIELILNLTAAHEKIFIFGDFNMADIRWPIDPSRHHKPSSQFLVDMITSTHLNQLVTQPTRYRLGQSPSTLDLVITSDEHSLTNLDYLDPIGKSDHIVLTVDLQICKSSRTRTVSLKRAVIDYNAVNRALSKFDWRSLLSKSLVTDNWTIFKSCLHSTVARHTTFVNDKRSSKKPWINAKILSLIRNKRTLWRVYKRTGSECDYKTHRKFSNRLSATIKEARCVYESNIAESKDTKRLYKYLHTKLSGPVGKIQIQSPFGDIIENSKDIADTFADAFSHMFTNEPPGHIPKILGSSNPTSLSEIVFTPTVVRKKLASLDASKSPGPDLITAKCLSNCADTLCKPLCILMTQSFHSGLLPLDWRTALIRPIFKKGDKFNANNYRPISLTSIVIKLMESIIYDQLIKFLNEHQLIPIEQHGFLPGKSIQSNLLCCLSDWTKENDVLYLDFSKAFDRVPKRRLLHKIKHLGISGKLYNWIDAYLTDRTFRVKVENSLSKPVNVLSGVPQGSVLGPLLFIAYTADLKISIESPFAMYADDIKLYNNSCKNIILKKDLLAIYNWSKDWLLPLNCEKCYVLHIGKKNPKCKYYLGGNELTKTECCRDLGIFINQELTWSDHIAHTVKKANSVLFLLGKAFSRIHPVAFSKLYKTFVRPILEFGNSIWTPVLQRDIHLLESVQRKATRRPFGRVRPQYHERLSLMQLTTLSDRRIRGDLITTFQALTNPTSPIRQLYMMNLDPRLRGHKFKLQKQKFYTTPRQVFLTNRVFNSWNMLPIEVIQSQSLQVFKKRYDHYRAQTTQ</sequence>
<dbReference type="Gene3D" id="3.60.10.10">
    <property type="entry name" value="Endonuclease/exonuclease/phosphatase"/>
    <property type="match status" value="1"/>
</dbReference>
<evidence type="ECO:0000259" key="1">
    <source>
        <dbReference type="PROSITE" id="PS50878"/>
    </source>
</evidence>
<dbReference type="InterPro" id="IPR000477">
    <property type="entry name" value="RT_dom"/>
</dbReference>
<evidence type="ECO:0000313" key="2">
    <source>
        <dbReference type="EMBL" id="KAJ3647065.1"/>
    </source>
</evidence>
<dbReference type="SUPFAM" id="SSF56672">
    <property type="entry name" value="DNA/RNA polymerases"/>
    <property type="match status" value="1"/>
</dbReference>
<dbReference type="InterPro" id="IPR005135">
    <property type="entry name" value="Endo/exonuclease/phosphatase"/>
</dbReference>